<name>A0ABU0S5Q0_9HYPH</name>
<gene>
    <name evidence="2" type="ORF">QFZ34_001265</name>
</gene>
<keyword evidence="1" id="KW-0812">Transmembrane</keyword>
<organism evidence="2 3">
    <name type="scientific">Phyllobacterium ifriqiyense</name>
    <dbReference type="NCBI Taxonomy" id="314238"/>
    <lineage>
        <taxon>Bacteria</taxon>
        <taxon>Pseudomonadati</taxon>
        <taxon>Pseudomonadota</taxon>
        <taxon>Alphaproteobacteria</taxon>
        <taxon>Hyphomicrobiales</taxon>
        <taxon>Phyllobacteriaceae</taxon>
        <taxon>Phyllobacterium</taxon>
    </lineage>
</organism>
<keyword evidence="3" id="KW-1185">Reference proteome</keyword>
<dbReference type="EMBL" id="JAUSZT010000002">
    <property type="protein sequence ID" value="MDQ0996088.1"/>
    <property type="molecule type" value="Genomic_DNA"/>
</dbReference>
<dbReference type="RefSeq" id="WP_307278187.1">
    <property type="nucleotide sequence ID" value="NZ_JAUSZT010000002.1"/>
</dbReference>
<feature type="transmembrane region" description="Helical" evidence="1">
    <location>
        <begin position="53"/>
        <end position="72"/>
    </location>
</feature>
<feature type="transmembrane region" description="Helical" evidence="1">
    <location>
        <begin position="27"/>
        <end position="47"/>
    </location>
</feature>
<evidence type="ECO:0000256" key="1">
    <source>
        <dbReference type="SAM" id="Phobius"/>
    </source>
</evidence>
<keyword evidence="1" id="KW-0472">Membrane</keyword>
<accession>A0ABU0S5Q0</accession>
<reference evidence="2 3" key="1">
    <citation type="submission" date="2023-07" db="EMBL/GenBank/DDBJ databases">
        <title>Comparative genomics of wheat-associated soil bacteria to identify genetic determinants of phenazine resistance.</title>
        <authorList>
            <person name="Mouncey N."/>
        </authorList>
    </citation>
    <scope>NUCLEOTIDE SEQUENCE [LARGE SCALE GENOMIC DNA]</scope>
    <source>
        <strain evidence="2 3">W4I11</strain>
    </source>
</reference>
<dbReference type="Proteomes" id="UP001237780">
    <property type="component" value="Unassembled WGS sequence"/>
</dbReference>
<comment type="caution">
    <text evidence="2">The sequence shown here is derived from an EMBL/GenBank/DDBJ whole genome shotgun (WGS) entry which is preliminary data.</text>
</comment>
<sequence length="77" mass="8653">MLQIYLAIQTRLLEIAKWIIQNSDWKALCTCLAICFGFIAIAVEYQGRALSEAIGLAVIAATYAAISGFLYYREFKK</sequence>
<protein>
    <submittedName>
        <fullName evidence="2">Uncharacterized protein</fullName>
    </submittedName>
</protein>
<proteinExistence type="predicted"/>
<evidence type="ECO:0000313" key="3">
    <source>
        <dbReference type="Proteomes" id="UP001237780"/>
    </source>
</evidence>
<evidence type="ECO:0000313" key="2">
    <source>
        <dbReference type="EMBL" id="MDQ0996088.1"/>
    </source>
</evidence>
<keyword evidence="1" id="KW-1133">Transmembrane helix</keyword>